<organism evidence="1 2">
    <name type="scientific">Thermaurantimonas aggregans</name>
    <dbReference type="NCBI Taxonomy" id="2173829"/>
    <lineage>
        <taxon>Bacteria</taxon>
        <taxon>Pseudomonadati</taxon>
        <taxon>Bacteroidota</taxon>
        <taxon>Flavobacteriia</taxon>
        <taxon>Flavobacteriales</taxon>
        <taxon>Schleiferiaceae</taxon>
        <taxon>Thermaurantimonas</taxon>
    </lineage>
</organism>
<protein>
    <recommendedName>
        <fullName evidence="3">Type III-B CRISPR module RAMP protein Cmr1</fullName>
    </recommendedName>
</protein>
<evidence type="ECO:0000313" key="2">
    <source>
        <dbReference type="Proteomes" id="UP000286715"/>
    </source>
</evidence>
<sequence>MVITCPKDKNFLKPSTKDKFPEHRGNYPLSRNTPVNILNYLAYGVYDYRDRFTHAFFDERQRFDICLRFTNETKVDEVIKAFVVMCYVGGLGAKSRNGFGKIKIIKAVENKENNEIDITQSLPKWKNLLKTNNSKSNYTSLSDSVKLFSAKEVSSRSYDNALKIIGDAYIHARKNMGDGHTYNTRRYIAAPIVQDSNSFLERHSKSYFLFLDEENGGYRGYILFVPYKYVSGIGNENLKKGKSIPTDVLEKFDAATQKFNEKLQEKLNLERL</sequence>
<proteinExistence type="predicted"/>
<dbReference type="Proteomes" id="UP000286715">
    <property type="component" value="Unassembled WGS sequence"/>
</dbReference>
<comment type="caution">
    <text evidence="1">The sequence shown here is derived from an EMBL/GenBank/DDBJ whole genome shotgun (WGS) entry which is preliminary data.</text>
</comment>
<evidence type="ECO:0000313" key="1">
    <source>
        <dbReference type="EMBL" id="GCD78006.1"/>
    </source>
</evidence>
<keyword evidence="2" id="KW-1185">Reference proteome</keyword>
<gene>
    <name evidence="1" type="ORF">JCM31826_14880</name>
</gene>
<name>A0A401XLX5_9FLAO</name>
<dbReference type="EMBL" id="BHZE01000014">
    <property type="protein sequence ID" value="GCD78006.1"/>
    <property type="molecule type" value="Genomic_DNA"/>
</dbReference>
<evidence type="ECO:0008006" key="3">
    <source>
        <dbReference type="Google" id="ProtNLM"/>
    </source>
</evidence>
<accession>A0A401XLX5</accession>
<reference evidence="1 2" key="1">
    <citation type="submission" date="2018-11" db="EMBL/GenBank/DDBJ databases">
        <title>Schleiferia aggregans sp. nov., a moderately thermophilic heterotrophic bacterium isolated from microbial mats at a terrestrial hot spring.</title>
        <authorList>
            <person name="Iino T."/>
            <person name="Ohkuma M."/>
            <person name="Haruta S."/>
        </authorList>
    </citation>
    <scope>NUCLEOTIDE SEQUENCE [LARGE SCALE GENOMIC DNA]</scope>
    <source>
        <strain evidence="1 2">LA</strain>
    </source>
</reference>
<dbReference type="AlphaFoldDB" id="A0A401XLX5"/>